<evidence type="ECO:0000313" key="3">
    <source>
        <dbReference type="Proteomes" id="UP000000639"/>
    </source>
</evidence>
<name>A1SUR1_PSYIN</name>
<gene>
    <name evidence="2" type="ordered locus">Ping_1409</name>
</gene>
<dbReference type="EMBL" id="CP000510">
    <property type="protein sequence ID" value="ABM03226.1"/>
    <property type="molecule type" value="Genomic_DNA"/>
</dbReference>
<dbReference type="Pfam" id="PF01636">
    <property type="entry name" value="APH"/>
    <property type="match status" value="1"/>
</dbReference>
<feature type="domain" description="Aminoglycoside phosphotransferase" evidence="1">
    <location>
        <begin position="34"/>
        <end position="237"/>
    </location>
</feature>
<reference evidence="2 3" key="1">
    <citation type="submission" date="2007-01" db="EMBL/GenBank/DDBJ databases">
        <title>Complete sequence of Psychromonas ingrahamii 37.</title>
        <authorList>
            <consortium name="US DOE Joint Genome Institute"/>
            <person name="Copeland A."/>
            <person name="Lucas S."/>
            <person name="Lapidus A."/>
            <person name="Barry K."/>
            <person name="Detter J.C."/>
            <person name="Glavina del Rio T."/>
            <person name="Hammon N."/>
            <person name="Israni S."/>
            <person name="Dalin E."/>
            <person name="Tice H."/>
            <person name="Pitluck S."/>
            <person name="Thompson L.S."/>
            <person name="Brettin T."/>
            <person name="Bruce D."/>
            <person name="Han C."/>
            <person name="Tapia R."/>
            <person name="Schmutz J."/>
            <person name="Larimer F."/>
            <person name="Land M."/>
            <person name="Hauser L."/>
            <person name="Kyrpides N."/>
            <person name="Ivanova N."/>
            <person name="Staley J."/>
            <person name="Richardson P."/>
        </authorList>
    </citation>
    <scope>NUCLEOTIDE SEQUENCE [LARGE SCALE GENOMIC DNA]</scope>
    <source>
        <strain evidence="2 3">37</strain>
    </source>
</reference>
<dbReference type="InterPro" id="IPR052077">
    <property type="entry name" value="CcrZ_PhaseVar_Mediator"/>
</dbReference>
<dbReference type="Gene3D" id="3.30.200.20">
    <property type="entry name" value="Phosphorylase Kinase, domain 1"/>
    <property type="match status" value="1"/>
</dbReference>
<dbReference type="PANTHER" id="PTHR40086">
    <property type="entry name" value="PHOSPHOTRANSFERASE YTMP-RELATED"/>
    <property type="match status" value="1"/>
</dbReference>
<dbReference type="InterPro" id="IPR002575">
    <property type="entry name" value="Aminoglycoside_PTrfase"/>
</dbReference>
<organism evidence="2 3">
    <name type="scientific">Psychromonas ingrahamii (strain DSM 17664 / CCUG 51855 / 37)</name>
    <dbReference type="NCBI Taxonomy" id="357804"/>
    <lineage>
        <taxon>Bacteria</taxon>
        <taxon>Pseudomonadati</taxon>
        <taxon>Pseudomonadota</taxon>
        <taxon>Gammaproteobacteria</taxon>
        <taxon>Alteromonadales</taxon>
        <taxon>Psychromonadaceae</taxon>
        <taxon>Psychromonas</taxon>
    </lineage>
</organism>
<dbReference type="InterPro" id="IPR011009">
    <property type="entry name" value="Kinase-like_dom_sf"/>
</dbReference>
<sequence>MSLLTCRELIRTELTGNELTWITAQQSDRLVSIEPLVQALTNVVFLLTLANNKKIIFKRLNLSARDISDRKCEFKVDNLATLAGLTPKVIACCTRYKLQEYFVGKELSCFPVNKELINLLALQLKKIHQLPALHAQPQRLSLTLKQLKQRIKLDIDEAHFSVMLKRAIALDKGSARNVLCHGDLSLNNLLINDWQQVMILDWEYATLACPAYDLASCMCINRLDNLQQESLIAAYHHLHNADILISLSALRRECRLYFSVFSYLNALWEKCFLVNEISQAEDKTSGA</sequence>
<accession>A1SUR1</accession>
<dbReference type="Gene3D" id="3.90.1200.10">
    <property type="match status" value="1"/>
</dbReference>
<dbReference type="STRING" id="357804.Ping_1409"/>
<dbReference type="SUPFAM" id="SSF56112">
    <property type="entry name" value="Protein kinase-like (PK-like)"/>
    <property type="match status" value="1"/>
</dbReference>
<evidence type="ECO:0000259" key="1">
    <source>
        <dbReference type="Pfam" id="PF01636"/>
    </source>
</evidence>
<dbReference type="KEGG" id="pin:Ping_1409"/>
<dbReference type="HOGENOM" id="CLU_1041579_0_0_6"/>
<evidence type="ECO:0000313" key="2">
    <source>
        <dbReference type="EMBL" id="ABM03226.1"/>
    </source>
</evidence>
<dbReference type="AlphaFoldDB" id="A1SUR1"/>
<protein>
    <submittedName>
        <fullName evidence="2">Aminoglycoside phosphotransferase</fullName>
    </submittedName>
</protein>
<dbReference type="RefSeq" id="WP_011769786.1">
    <property type="nucleotide sequence ID" value="NC_008709.1"/>
</dbReference>
<keyword evidence="3" id="KW-1185">Reference proteome</keyword>
<keyword evidence="2" id="KW-0808">Transferase</keyword>
<dbReference type="GO" id="GO:0016740">
    <property type="term" value="F:transferase activity"/>
    <property type="evidence" value="ECO:0007669"/>
    <property type="project" value="UniProtKB-KW"/>
</dbReference>
<proteinExistence type="predicted"/>
<dbReference type="Proteomes" id="UP000000639">
    <property type="component" value="Chromosome"/>
</dbReference>
<dbReference type="PANTHER" id="PTHR40086:SF1">
    <property type="entry name" value="CELL CYCLE REGULATOR CCRZ"/>
    <property type="match status" value="1"/>
</dbReference>
<dbReference type="eggNOG" id="COG0510">
    <property type="taxonomic scope" value="Bacteria"/>
</dbReference>